<dbReference type="Pfam" id="PF14522">
    <property type="entry name" value="Cytochrome_C7"/>
    <property type="match status" value="1"/>
</dbReference>
<accession>A0A2S6N0D1</accession>
<feature type="domain" description="Cytochrome c7-like" evidence="1">
    <location>
        <begin position="126"/>
        <end position="219"/>
    </location>
</feature>
<dbReference type="PANTHER" id="PTHR39425">
    <property type="entry name" value="LIPOPROTEIN CYTOCHROME C"/>
    <property type="match status" value="1"/>
</dbReference>
<comment type="caution">
    <text evidence="2">The sequence shown here is derived from an EMBL/GenBank/DDBJ whole genome shotgun (WGS) entry which is preliminary data.</text>
</comment>
<proteinExistence type="predicted"/>
<dbReference type="EMBL" id="NHRY01000250">
    <property type="protein sequence ID" value="PPQ28060.1"/>
    <property type="molecule type" value="Genomic_DNA"/>
</dbReference>
<dbReference type="Gene3D" id="3.90.10.10">
    <property type="entry name" value="Cytochrome C3"/>
    <property type="match status" value="2"/>
</dbReference>
<name>A0A2S6N0D1_RHOGL</name>
<sequence length="219" mass="24690">MSQLFQPRADALFRFLLWVAFLGAFLAVAVAEALSHSPYLTGRSIVEAQPTEFSHQHHAGELGIDCRYCHTSVESAATAGMPPTHTCMTCHSQIWTNARMLAPVRESLANNVPLRWKRVGRLPAYVYFDHSVHVDNGVGCSSCHGDMTRMQMTYQPHAFSMDFCLSCHQAPQNFLRPRDKVMDMQWQPPSDQDKIGRRLLAQYHINVSGLLSDCSTCHR</sequence>
<dbReference type="OrthoDB" id="9814800at2"/>
<gene>
    <name evidence="2" type="ORF">CCS01_25675</name>
</gene>
<dbReference type="SUPFAM" id="SSF48695">
    <property type="entry name" value="Multiheme cytochromes"/>
    <property type="match status" value="1"/>
</dbReference>
<dbReference type="Proteomes" id="UP000239724">
    <property type="component" value="Unassembled WGS sequence"/>
</dbReference>
<dbReference type="RefSeq" id="WP_104521675.1">
    <property type="nucleotide sequence ID" value="NZ_NHRY01000250.1"/>
</dbReference>
<dbReference type="PANTHER" id="PTHR39425:SF1">
    <property type="entry name" value="CYTOCHROME C7-LIKE DOMAIN-CONTAINING PROTEIN"/>
    <property type="match status" value="1"/>
</dbReference>
<reference evidence="2 3" key="1">
    <citation type="journal article" date="2018" name="Arch. Microbiol.">
        <title>New insights into the metabolic potential of the phototrophic purple bacterium Rhodopila globiformis DSM 161(T) from its draft genome sequence and evidence for a vanadium-dependent nitrogenase.</title>
        <authorList>
            <person name="Imhoff J.F."/>
            <person name="Rahn T."/>
            <person name="Kunzel S."/>
            <person name="Neulinger S.C."/>
        </authorList>
    </citation>
    <scope>NUCLEOTIDE SEQUENCE [LARGE SCALE GENOMIC DNA]</scope>
    <source>
        <strain evidence="2 3">DSM 161</strain>
    </source>
</reference>
<dbReference type="InterPro" id="IPR029467">
    <property type="entry name" value="Cyt_c7-like"/>
</dbReference>
<dbReference type="AlphaFoldDB" id="A0A2S6N0D1"/>
<evidence type="ECO:0000313" key="3">
    <source>
        <dbReference type="Proteomes" id="UP000239724"/>
    </source>
</evidence>
<protein>
    <submittedName>
        <fullName evidence="2">Cytochrome C</fullName>
    </submittedName>
</protein>
<dbReference type="CDD" id="cd08168">
    <property type="entry name" value="Cytochrom_C3"/>
    <property type="match status" value="1"/>
</dbReference>
<dbReference type="InterPro" id="IPR036280">
    <property type="entry name" value="Multihaem_cyt_sf"/>
</dbReference>
<keyword evidence="3" id="KW-1185">Reference proteome</keyword>
<organism evidence="2 3">
    <name type="scientific">Rhodopila globiformis</name>
    <name type="common">Rhodopseudomonas globiformis</name>
    <dbReference type="NCBI Taxonomy" id="1071"/>
    <lineage>
        <taxon>Bacteria</taxon>
        <taxon>Pseudomonadati</taxon>
        <taxon>Pseudomonadota</taxon>
        <taxon>Alphaproteobacteria</taxon>
        <taxon>Acetobacterales</taxon>
        <taxon>Acetobacteraceae</taxon>
        <taxon>Rhodopila</taxon>
    </lineage>
</organism>
<evidence type="ECO:0000313" key="2">
    <source>
        <dbReference type="EMBL" id="PPQ28060.1"/>
    </source>
</evidence>
<evidence type="ECO:0000259" key="1">
    <source>
        <dbReference type="Pfam" id="PF14522"/>
    </source>
</evidence>